<protein>
    <submittedName>
        <fullName evidence="1">5203_t:CDS:1</fullName>
    </submittedName>
</protein>
<evidence type="ECO:0000313" key="1">
    <source>
        <dbReference type="EMBL" id="CAG8639437.1"/>
    </source>
</evidence>
<comment type="caution">
    <text evidence="1">The sequence shown here is derived from an EMBL/GenBank/DDBJ whole genome shotgun (WGS) entry which is preliminary data.</text>
</comment>
<feature type="non-terminal residue" evidence="1">
    <location>
        <position position="1"/>
    </location>
</feature>
<dbReference type="Proteomes" id="UP000789572">
    <property type="component" value="Unassembled WGS sequence"/>
</dbReference>
<reference evidence="1" key="1">
    <citation type="submission" date="2021-06" db="EMBL/GenBank/DDBJ databases">
        <authorList>
            <person name="Kallberg Y."/>
            <person name="Tangrot J."/>
            <person name="Rosling A."/>
        </authorList>
    </citation>
    <scope>NUCLEOTIDE SEQUENCE</scope>
    <source>
        <strain evidence="1">IA702</strain>
    </source>
</reference>
<gene>
    <name evidence="1" type="ORF">POCULU_LOCUS9336</name>
</gene>
<keyword evidence="2" id="KW-1185">Reference proteome</keyword>
<proteinExistence type="predicted"/>
<accession>A0A9N9GWE6</accession>
<dbReference type="AlphaFoldDB" id="A0A9N9GWE6"/>
<name>A0A9N9GWE6_9GLOM</name>
<evidence type="ECO:0000313" key="2">
    <source>
        <dbReference type="Proteomes" id="UP000789572"/>
    </source>
</evidence>
<dbReference type="EMBL" id="CAJVPJ010003402">
    <property type="protein sequence ID" value="CAG8639437.1"/>
    <property type="molecule type" value="Genomic_DNA"/>
</dbReference>
<organism evidence="1 2">
    <name type="scientific">Paraglomus occultum</name>
    <dbReference type="NCBI Taxonomy" id="144539"/>
    <lineage>
        <taxon>Eukaryota</taxon>
        <taxon>Fungi</taxon>
        <taxon>Fungi incertae sedis</taxon>
        <taxon>Mucoromycota</taxon>
        <taxon>Glomeromycotina</taxon>
        <taxon>Glomeromycetes</taxon>
        <taxon>Paraglomerales</taxon>
        <taxon>Paraglomeraceae</taxon>
        <taxon>Paraglomus</taxon>
    </lineage>
</organism>
<sequence>TTESHSFHGQSRKLALIFPLLHDLERGSRNDIATIRSARNITRLNHILSMDIGSETRAHFLSYYMIWQSLERGYSNDIIGTQHH</sequence>